<sequence>MARVFSTWDGTLVQMSRGRFEGTLELAHGEKIQVHRATGNQEIFVRGQEKSATCTFTLVLPESENCLWQRRSLSAGDLVVRSADVEVHHWAGRQAVNLSLSVGERTLRDAADTLGVELGAFRWQALRPEPVVFQQLEKLLRSFLASVPGSAERSHLEEACLRTVVEALCPASKKREPSLLSSIRADLVQRGEDQMRRQLDGFLCESDLCRELGVSGRTLRLAFQEHYGLGPIEYYRVLRLNAARRTIKNLRTDSESIASIAQTFGFHHSGKFSLYFRRLFGELPSEIGRYTASKKG</sequence>
<keyword evidence="1" id="KW-0805">Transcription regulation</keyword>
<dbReference type="GO" id="GO:0043565">
    <property type="term" value="F:sequence-specific DNA binding"/>
    <property type="evidence" value="ECO:0007669"/>
    <property type="project" value="InterPro"/>
</dbReference>
<dbReference type="InterPro" id="IPR018060">
    <property type="entry name" value="HTH_AraC"/>
</dbReference>
<dbReference type="SMART" id="SM00342">
    <property type="entry name" value="HTH_ARAC"/>
    <property type="match status" value="1"/>
</dbReference>
<dbReference type="KEGG" id="tsph:KIH39_07535"/>
<dbReference type="InterPro" id="IPR050204">
    <property type="entry name" value="AraC_XylS_family_regulators"/>
</dbReference>
<gene>
    <name evidence="5" type="ORF">KIH39_07535</name>
</gene>
<evidence type="ECO:0000313" key="6">
    <source>
        <dbReference type="Proteomes" id="UP000676194"/>
    </source>
</evidence>
<protein>
    <submittedName>
        <fullName evidence="5">Helix-turn-helix transcriptional regulator</fullName>
    </submittedName>
</protein>
<evidence type="ECO:0000256" key="2">
    <source>
        <dbReference type="ARBA" id="ARBA00023125"/>
    </source>
</evidence>
<dbReference type="InterPro" id="IPR009057">
    <property type="entry name" value="Homeodomain-like_sf"/>
</dbReference>
<dbReference type="AlphaFoldDB" id="A0A8E6B994"/>
<name>A0A8E6B994_9BACT</name>
<evidence type="ECO:0000259" key="4">
    <source>
        <dbReference type="PROSITE" id="PS01124"/>
    </source>
</evidence>
<proteinExistence type="predicted"/>
<evidence type="ECO:0000256" key="1">
    <source>
        <dbReference type="ARBA" id="ARBA00023015"/>
    </source>
</evidence>
<accession>A0A8E6B994</accession>
<dbReference type="RefSeq" id="WP_213498714.1">
    <property type="nucleotide sequence ID" value="NZ_CP074694.1"/>
</dbReference>
<dbReference type="Proteomes" id="UP000676194">
    <property type="component" value="Chromosome"/>
</dbReference>
<dbReference type="EMBL" id="CP074694">
    <property type="protein sequence ID" value="QVL33749.1"/>
    <property type="molecule type" value="Genomic_DNA"/>
</dbReference>
<evidence type="ECO:0000256" key="3">
    <source>
        <dbReference type="ARBA" id="ARBA00023163"/>
    </source>
</evidence>
<dbReference type="GO" id="GO:0003700">
    <property type="term" value="F:DNA-binding transcription factor activity"/>
    <property type="evidence" value="ECO:0007669"/>
    <property type="project" value="InterPro"/>
</dbReference>
<keyword evidence="3" id="KW-0804">Transcription</keyword>
<evidence type="ECO:0000313" key="5">
    <source>
        <dbReference type="EMBL" id="QVL33749.1"/>
    </source>
</evidence>
<dbReference type="PANTHER" id="PTHR46796">
    <property type="entry name" value="HTH-TYPE TRANSCRIPTIONAL ACTIVATOR RHAS-RELATED"/>
    <property type="match status" value="1"/>
</dbReference>
<keyword evidence="6" id="KW-1185">Reference proteome</keyword>
<dbReference type="SUPFAM" id="SSF46689">
    <property type="entry name" value="Homeodomain-like"/>
    <property type="match status" value="1"/>
</dbReference>
<dbReference type="InterPro" id="IPR018062">
    <property type="entry name" value="HTH_AraC-typ_CS"/>
</dbReference>
<dbReference type="PROSITE" id="PS01124">
    <property type="entry name" value="HTH_ARAC_FAMILY_2"/>
    <property type="match status" value="1"/>
</dbReference>
<dbReference type="Gene3D" id="1.10.10.60">
    <property type="entry name" value="Homeodomain-like"/>
    <property type="match status" value="1"/>
</dbReference>
<keyword evidence="2" id="KW-0238">DNA-binding</keyword>
<feature type="domain" description="HTH araC/xylS-type" evidence="4">
    <location>
        <begin position="185"/>
        <end position="290"/>
    </location>
</feature>
<dbReference type="PROSITE" id="PS00041">
    <property type="entry name" value="HTH_ARAC_FAMILY_1"/>
    <property type="match status" value="1"/>
</dbReference>
<dbReference type="Pfam" id="PF12833">
    <property type="entry name" value="HTH_18"/>
    <property type="match status" value="1"/>
</dbReference>
<dbReference type="PANTHER" id="PTHR46796:SF12">
    <property type="entry name" value="HTH-TYPE DNA-BINDING TRANSCRIPTIONAL ACTIVATOR EUTR"/>
    <property type="match status" value="1"/>
</dbReference>
<organism evidence="5 6">
    <name type="scientific">Telmatocola sphagniphila</name>
    <dbReference type="NCBI Taxonomy" id="1123043"/>
    <lineage>
        <taxon>Bacteria</taxon>
        <taxon>Pseudomonadati</taxon>
        <taxon>Planctomycetota</taxon>
        <taxon>Planctomycetia</taxon>
        <taxon>Gemmatales</taxon>
        <taxon>Gemmataceae</taxon>
    </lineage>
</organism>
<reference evidence="5" key="1">
    <citation type="submission" date="2021-05" db="EMBL/GenBank/DDBJ databases">
        <title>Complete genome sequence of the cellulolytic planctomycete Telmatocola sphagniphila SP2T and characterization of the first cellulase from planctomycetes.</title>
        <authorList>
            <person name="Rakitin A.L."/>
            <person name="Beletsky A.V."/>
            <person name="Naumoff D.G."/>
            <person name="Kulichevskaya I.S."/>
            <person name="Mardanov A.V."/>
            <person name="Ravin N.V."/>
            <person name="Dedysh S.N."/>
        </authorList>
    </citation>
    <scope>NUCLEOTIDE SEQUENCE</scope>
    <source>
        <strain evidence="5">SP2T</strain>
    </source>
</reference>